<keyword evidence="3" id="KW-0732">Signal</keyword>
<dbReference type="PANTHER" id="PTHR30024">
    <property type="entry name" value="ALIPHATIC SULFONATES-BINDING PROTEIN-RELATED"/>
    <property type="match status" value="1"/>
</dbReference>
<dbReference type="Pfam" id="PF13379">
    <property type="entry name" value="NMT1_2"/>
    <property type="match status" value="1"/>
</dbReference>
<dbReference type="PROSITE" id="PS51257">
    <property type="entry name" value="PROKAR_LIPOPROTEIN"/>
    <property type="match status" value="1"/>
</dbReference>
<evidence type="ECO:0000256" key="2">
    <source>
        <dbReference type="ARBA" id="ARBA00010742"/>
    </source>
</evidence>
<gene>
    <name evidence="4" type="ORF">GWK41_04105</name>
</gene>
<accession>A0ABS1GH75</accession>
<sequence>MKKVVLLFLTVFLSCFKTDEYLKIGTNVWPGYEPLYVARELGYLKDIPVHIVEYSSASQVMRAYRNNVINSAALTLDEVILLRSYGFRPVVVLVMDFSNGADVIIARRGIETLSDLKGKKIGVENSALGAYMLTRALEKAGLTVNDVKIVPLEVDEHLNWFKRGKIDAVVTFEPVKSKILKAGGRVIFDSSQIPEEIVDVLVVEKEYLDKNPSVVKKLVNQWFRAVNFLKENPKEAFRIISQREHITDEELNKAYAGIKIPGRKENRLLLDSSKPKLEAVARKLLKIMKEKRIISQNSIDIDGIFDGRFIEED</sequence>
<comment type="caution">
    <text evidence="4">The sequence shown here is derived from an EMBL/GenBank/DDBJ whole genome shotgun (WGS) entry which is preliminary data.</text>
</comment>
<dbReference type="Proteomes" id="UP000772812">
    <property type="component" value="Unassembled WGS sequence"/>
</dbReference>
<proteinExistence type="inferred from homology"/>
<dbReference type="Gene3D" id="3.40.190.10">
    <property type="entry name" value="Periplasmic binding protein-like II"/>
    <property type="match status" value="2"/>
</dbReference>
<dbReference type="RefSeq" id="WP_200673630.1">
    <property type="nucleotide sequence ID" value="NZ_JAACYA010000001.1"/>
</dbReference>
<keyword evidence="5" id="KW-1185">Reference proteome</keyword>
<comment type="subcellular location">
    <subcellularLocation>
        <location evidence="1">Periplasm</location>
    </subcellularLocation>
</comment>
<protein>
    <submittedName>
        <fullName evidence="4">ABC transporter substrate-binding protein</fullName>
    </submittedName>
</protein>
<evidence type="ECO:0000313" key="5">
    <source>
        <dbReference type="Proteomes" id="UP000772812"/>
    </source>
</evidence>
<name>A0ABS1GH75_9AQUI</name>
<dbReference type="PANTHER" id="PTHR30024:SF47">
    <property type="entry name" value="TAURINE-BINDING PERIPLASMIC PROTEIN"/>
    <property type="match status" value="1"/>
</dbReference>
<evidence type="ECO:0000256" key="3">
    <source>
        <dbReference type="ARBA" id="ARBA00022729"/>
    </source>
</evidence>
<dbReference type="CDD" id="cd13563">
    <property type="entry name" value="PBP2_SsuA_like_6"/>
    <property type="match status" value="1"/>
</dbReference>
<organism evidence="4 5">
    <name type="scientific">Persephonella atlantica</name>
    <dbReference type="NCBI Taxonomy" id="2699429"/>
    <lineage>
        <taxon>Bacteria</taxon>
        <taxon>Pseudomonadati</taxon>
        <taxon>Aquificota</taxon>
        <taxon>Aquificia</taxon>
        <taxon>Aquificales</taxon>
        <taxon>Hydrogenothermaceae</taxon>
        <taxon>Persephonella</taxon>
    </lineage>
</organism>
<reference evidence="4 5" key="1">
    <citation type="journal article" date="2021" name="Syst. Appl. Microbiol.">
        <title>Persephonella atlantica sp. nov.: How to adapt to physico-chemical gradients in high temperature hydrothermal habitats.</title>
        <authorList>
            <person name="Francois D.X."/>
            <person name="Godfroy A."/>
            <person name="Mathien C."/>
            <person name="Aube J."/>
            <person name="Cathalot C."/>
            <person name="Lesongeur F."/>
            <person name="L'Haridon S."/>
            <person name="Philippon X."/>
            <person name="Roussel E.G."/>
        </authorList>
    </citation>
    <scope>NUCLEOTIDE SEQUENCE [LARGE SCALE GENOMIC DNA]</scope>
    <source>
        <strain evidence="4 5">MO1340</strain>
    </source>
</reference>
<evidence type="ECO:0000313" key="4">
    <source>
        <dbReference type="EMBL" id="MBK3332248.1"/>
    </source>
</evidence>
<evidence type="ECO:0000256" key="1">
    <source>
        <dbReference type="ARBA" id="ARBA00004418"/>
    </source>
</evidence>
<dbReference type="SUPFAM" id="SSF53850">
    <property type="entry name" value="Periplasmic binding protein-like II"/>
    <property type="match status" value="1"/>
</dbReference>
<comment type="similarity">
    <text evidence="2">Belongs to the bacterial solute-binding protein SsuA/TauA family.</text>
</comment>
<dbReference type="EMBL" id="JAACYA010000001">
    <property type="protein sequence ID" value="MBK3332248.1"/>
    <property type="molecule type" value="Genomic_DNA"/>
</dbReference>